<dbReference type="InterPro" id="IPR036093">
    <property type="entry name" value="NAC_dom_sf"/>
</dbReference>
<evidence type="ECO:0000313" key="7">
    <source>
        <dbReference type="Proteomes" id="UP001497457"/>
    </source>
</evidence>
<dbReference type="GO" id="GO:0003677">
    <property type="term" value="F:DNA binding"/>
    <property type="evidence" value="ECO:0007669"/>
    <property type="project" value="UniProtKB-KW"/>
</dbReference>
<protein>
    <recommendedName>
        <fullName evidence="5">NAC domain-containing protein</fullName>
    </recommendedName>
</protein>
<dbReference type="PANTHER" id="PTHR31719">
    <property type="entry name" value="NAC TRANSCRIPTION FACTOR 56"/>
    <property type="match status" value="1"/>
</dbReference>
<keyword evidence="2" id="KW-0238">DNA-binding</keyword>
<feature type="domain" description="NAC" evidence="5">
    <location>
        <begin position="8"/>
        <end position="177"/>
    </location>
</feature>
<keyword evidence="3" id="KW-0804">Transcription</keyword>
<evidence type="ECO:0000313" key="6">
    <source>
        <dbReference type="EMBL" id="CAL4926647.1"/>
    </source>
</evidence>
<dbReference type="InterPro" id="IPR003441">
    <property type="entry name" value="NAC-dom"/>
</dbReference>
<evidence type="ECO:0000256" key="4">
    <source>
        <dbReference type="ARBA" id="ARBA00023242"/>
    </source>
</evidence>
<evidence type="ECO:0000256" key="1">
    <source>
        <dbReference type="ARBA" id="ARBA00023015"/>
    </source>
</evidence>
<accession>A0ABC8XIQ0</accession>
<evidence type="ECO:0000259" key="5">
    <source>
        <dbReference type="PROSITE" id="PS51005"/>
    </source>
</evidence>
<sequence>MAAPFQALPLGVYFRPSPGDCLRFYLKPWVAGVPPSTDRVIHGVDLYSDNPSALLLGLEPGFSRGFEYKWLALAHCTRQGGGRSRGRARMKRDVATGGYWKVEQSSKEVSGEDVPGGDRRCTNAFYTGSGGGKGRKDGGVKTAWLMEEFTVPEEEAGALGGRRGESTVPVFCQLYISPRASKDEKLLILGEARTPFDRHGNPKAVRVVLPDDLFDKAFGVIHGAQVQGQAPPPPWSAPHVPAQQHPRAERPLVVPDHHHHGLAMLPRGVPTHGPLGVLAAPPWPLVGHHHHARAVGVLAGPPRPLVGPDHHHYHPHHHGQAVLPLGLGVLAAPPQHFWGPRLYGGPRSGFLAALPHVPSGYFLSVQPPRQPIFAPYSSFESSPGPLQGEVREEGIHVRKKQRVGGADSDISSFIVYDDEECNSREKEPVPTSSAGQEITGTAAAASPAPAVFEFNSSVPPAPANNASGETTGSVGMSHCNIENYLTQNAQSFDDFLLEEDWHDFSDI</sequence>
<keyword evidence="4" id="KW-0539">Nucleus</keyword>
<dbReference type="EMBL" id="OZ075124">
    <property type="protein sequence ID" value="CAL4926647.1"/>
    <property type="molecule type" value="Genomic_DNA"/>
</dbReference>
<name>A0ABC8XIQ0_9POAL</name>
<dbReference type="SUPFAM" id="SSF101941">
    <property type="entry name" value="NAC domain"/>
    <property type="match status" value="1"/>
</dbReference>
<gene>
    <name evidence="6" type="ORF">URODEC1_LOCUS24056</name>
</gene>
<dbReference type="PANTHER" id="PTHR31719:SF43">
    <property type="entry name" value="NAC TRANSCRIPTION FACTOR 56"/>
    <property type="match status" value="1"/>
</dbReference>
<reference evidence="6" key="1">
    <citation type="submission" date="2024-10" db="EMBL/GenBank/DDBJ databases">
        <authorList>
            <person name="Ryan C."/>
        </authorList>
    </citation>
    <scope>NUCLEOTIDE SEQUENCE [LARGE SCALE GENOMIC DNA]</scope>
</reference>
<evidence type="ECO:0000256" key="2">
    <source>
        <dbReference type="ARBA" id="ARBA00023125"/>
    </source>
</evidence>
<dbReference type="AlphaFoldDB" id="A0ABC8XIQ0"/>
<evidence type="ECO:0000256" key="3">
    <source>
        <dbReference type="ARBA" id="ARBA00023163"/>
    </source>
</evidence>
<dbReference type="Proteomes" id="UP001497457">
    <property type="component" value="Chromosome 14rd"/>
</dbReference>
<keyword evidence="1" id="KW-0805">Transcription regulation</keyword>
<dbReference type="Gene3D" id="2.170.150.80">
    <property type="entry name" value="NAC domain"/>
    <property type="match status" value="1"/>
</dbReference>
<dbReference type="PROSITE" id="PS51005">
    <property type="entry name" value="NAC"/>
    <property type="match status" value="1"/>
</dbReference>
<organism evidence="6 7">
    <name type="scientific">Urochloa decumbens</name>
    <dbReference type="NCBI Taxonomy" id="240449"/>
    <lineage>
        <taxon>Eukaryota</taxon>
        <taxon>Viridiplantae</taxon>
        <taxon>Streptophyta</taxon>
        <taxon>Embryophyta</taxon>
        <taxon>Tracheophyta</taxon>
        <taxon>Spermatophyta</taxon>
        <taxon>Magnoliopsida</taxon>
        <taxon>Liliopsida</taxon>
        <taxon>Poales</taxon>
        <taxon>Poaceae</taxon>
        <taxon>PACMAD clade</taxon>
        <taxon>Panicoideae</taxon>
        <taxon>Panicodae</taxon>
        <taxon>Paniceae</taxon>
        <taxon>Melinidinae</taxon>
        <taxon>Urochloa</taxon>
    </lineage>
</organism>
<proteinExistence type="predicted"/>
<dbReference type="Pfam" id="PF02365">
    <property type="entry name" value="NAM"/>
    <property type="match status" value="1"/>
</dbReference>
<keyword evidence="7" id="KW-1185">Reference proteome</keyword>